<gene>
    <name evidence="1" type="ORF">PUN28_008436</name>
</gene>
<dbReference type="EMBL" id="JADYXP020000007">
    <property type="protein sequence ID" value="KAL0120754.1"/>
    <property type="molecule type" value="Genomic_DNA"/>
</dbReference>
<evidence type="ECO:0000313" key="2">
    <source>
        <dbReference type="Proteomes" id="UP001430953"/>
    </source>
</evidence>
<dbReference type="Proteomes" id="UP001430953">
    <property type="component" value="Unassembled WGS sequence"/>
</dbReference>
<dbReference type="AlphaFoldDB" id="A0AAW2G0J2"/>
<accession>A0AAW2G0J2</accession>
<name>A0AAW2G0J2_9HYME</name>
<comment type="caution">
    <text evidence="1">The sequence shown here is derived from an EMBL/GenBank/DDBJ whole genome shotgun (WGS) entry which is preliminary data.</text>
</comment>
<keyword evidence="2" id="KW-1185">Reference proteome</keyword>
<proteinExistence type="predicted"/>
<reference evidence="1 2" key="1">
    <citation type="submission" date="2023-03" db="EMBL/GenBank/DDBJ databases">
        <title>High recombination rates correlate with genetic variation in Cardiocondyla obscurior ants.</title>
        <authorList>
            <person name="Errbii M."/>
        </authorList>
    </citation>
    <scope>NUCLEOTIDE SEQUENCE [LARGE SCALE GENOMIC DNA]</scope>
    <source>
        <strain evidence="1">Alpha-2009</strain>
        <tissue evidence="1">Whole body</tissue>
    </source>
</reference>
<sequence length="142" mass="16561">MKIERRFFSLSLSLSFSLFLAISDAIFPSLCLFPAACTRSRSRFPPRARATSQYQSTIRINERSFHTKSSILHRYLFSGLKRKEKKKKEKKKEYVTFDARDISLERSFINRSATPGFRFYLEAFGITNAKLNFRENSIRGSP</sequence>
<evidence type="ECO:0000313" key="1">
    <source>
        <dbReference type="EMBL" id="KAL0120754.1"/>
    </source>
</evidence>
<organism evidence="1 2">
    <name type="scientific">Cardiocondyla obscurior</name>
    <dbReference type="NCBI Taxonomy" id="286306"/>
    <lineage>
        <taxon>Eukaryota</taxon>
        <taxon>Metazoa</taxon>
        <taxon>Ecdysozoa</taxon>
        <taxon>Arthropoda</taxon>
        <taxon>Hexapoda</taxon>
        <taxon>Insecta</taxon>
        <taxon>Pterygota</taxon>
        <taxon>Neoptera</taxon>
        <taxon>Endopterygota</taxon>
        <taxon>Hymenoptera</taxon>
        <taxon>Apocrita</taxon>
        <taxon>Aculeata</taxon>
        <taxon>Formicoidea</taxon>
        <taxon>Formicidae</taxon>
        <taxon>Myrmicinae</taxon>
        <taxon>Cardiocondyla</taxon>
    </lineage>
</organism>
<protein>
    <submittedName>
        <fullName evidence="1">Uncharacterized protein</fullName>
    </submittedName>
</protein>